<dbReference type="PROSITE" id="PS51755">
    <property type="entry name" value="OMPR_PHOB"/>
    <property type="match status" value="1"/>
</dbReference>
<feature type="domain" description="OmpR/PhoB-type" evidence="2">
    <location>
        <begin position="112"/>
        <end position="208"/>
    </location>
</feature>
<dbReference type="InterPro" id="IPR001867">
    <property type="entry name" value="OmpR/PhoB-type_DNA-bd"/>
</dbReference>
<protein>
    <recommendedName>
        <fullName evidence="2">OmpR/PhoB-type domain-containing protein</fullName>
    </recommendedName>
</protein>
<evidence type="ECO:0000313" key="3">
    <source>
        <dbReference type="EMBL" id="SVB13100.1"/>
    </source>
</evidence>
<evidence type="ECO:0000259" key="2">
    <source>
        <dbReference type="PROSITE" id="PS51755"/>
    </source>
</evidence>
<proteinExistence type="predicted"/>
<dbReference type="Gene3D" id="1.10.10.10">
    <property type="entry name" value="Winged helix-like DNA-binding domain superfamily/Winged helix DNA-binding domain"/>
    <property type="match status" value="1"/>
</dbReference>
<name>A0A382BGW1_9ZZZZ</name>
<gene>
    <name evidence="3" type="ORF">METZ01_LOCUS165954</name>
</gene>
<evidence type="ECO:0000256" key="1">
    <source>
        <dbReference type="ARBA" id="ARBA00023125"/>
    </source>
</evidence>
<reference evidence="3" key="1">
    <citation type="submission" date="2018-05" db="EMBL/GenBank/DDBJ databases">
        <authorList>
            <person name="Lanie J.A."/>
            <person name="Ng W.-L."/>
            <person name="Kazmierczak K.M."/>
            <person name="Andrzejewski T.M."/>
            <person name="Davidsen T.M."/>
            <person name="Wayne K.J."/>
            <person name="Tettelin H."/>
            <person name="Glass J.I."/>
            <person name="Rusch D."/>
            <person name="Podicherti R."/>
            <person name="Tsui H.-C.T."/>
            <person name="Winkler M.E."/>
        </authorList>
    </citation>
    <scope>NUCLEOTIDE SEQUENCE</scope>
</reference>
<dbReference type="GO" id="GO:0006355">
    <property type="term" value="P:regulation of DNA-templated transcription"/>
    <property type="evidence" value="ECO:0007669"/>
    <property type="project" value="InterPro"/>
</dbReference>
<dbReference type="Pfam" id="PF00486">
    <property type="entry name" value="Trans_reg_C"/>
    <property type="match status" value="1"/>
</dbReference>
<accession>A0A382BGW1</accession>
<dbReference type="InterPro" id="IPR036388">
    <property type="entry name" value="WH-like_DNA-bd_sf"/>
</dbReference>
<dbReference type="SUPFAM" id="SSF46894">
    <property type="entry name" value="C-terminal effector domain of the bipartite response regulators"/>
    <property type="match status" value="1"/>
</dbReference>
<keyword evidence="1" id="KW-0238">DNA-binding</keyword>
<dbReference type="EMBL" id="UINC01029785">
    <property type="protein sequence ID" value="SVB13100.1"/>
    <property type="molecule type" value="Genomic_DNA"/>
</dbReference>
<dbReference type="AlphaFoldDB" id="A0A382BGW1"/>
<dbReference type="GO" id="GO:0000160">
    <property type="term" value="P:phosphorelay signal transduction system"/>
    <property type="evidence" value="ECO:0007669"/>
    <property type="project" value="InterPro"/>
</dbReference>
<dbReference type="GO" id="GO:0003677">
    <property type="term" value="F:DNA binding"/>
    <property type="evidence" value="ECO:0007669"/>
    <property type="project" value="UniProtKB-KW"/>
</dbReference>
<dbReference type="InterPro" id="IPR016032">
    <property type="entry name" value="Sig_transdc_resp-reg_C-effctor"/>
</dbReference>
<sequence length="208" mass="25116">MIKHNIILVECNPLYQILFEIKNNFLFEMKNFILKDLNNADLTNSIILSKFIHKDYLLKNKNIEQKKIIFLLKKNENFNKINNTQYIFYPFNIYDLVEKINTELIKQKYNDQSFIKILNYSLDINSRIISNDSGRLKLTEREVDIILFLNDHKKPQKVNILQNQVWKYSSELETHTVETHIYRLRKKIIDKFKDDNFILSDENGYFIK</sequence>
<dbReference type="CDD" id="cd00383">
    <property type="entry name" value="trans_reg_C"/>
    <property type="match status" value="1"/>
</dbReference>
<organism evidence="3">
    <name type="scientific">marine metagenome</name>
    <dbReference type="NCBI Taxonomy" id="408172"/>
    <lineage>
        <taxon>unclassified sequences</taxon>
        <taxon>metagenomes</taxon>
        <taxon>ecological metagenomes</taxon>
    </lineage>
</organism>